<feature type="transmembrane region" description="Helical" evidence="1">
    <location>
        <begin position="273"/>
        <end position="298"/>
    </location>
</feature>
<reference evidence="3" key="1">
    <citation type="submission" date="2017-09" db="EMBL/GenBank/DDBJ databases">
        <title>Depth-based differentiation of microbial function through sediment-hosted aquifers and enrichment of novel symbionts in the deep terrestrial subsurface.</title>
        <authorList>
            <person name="Probst A.J."/>
            <person name="Ladd B."/>
            <person name="Jarett J.K."/>
            <person name="Geller-Mcgrath D.E."/>
            <person name="Sieber C.M.K."/>
            <person name="Emerson J.B."/>
            <person name="Anantharaman K."/>
            <person name="Thomas B.C."/>
            <person name="Malmstrom R."/>
            <person name="Stieglmeier M."/>
            <person name="Klingl A."/>
            <person name="Woyke T."/>
            <person name="Ryan C.M."/>
            <person name="Banfield J.F."/>
        </authorList>
    </citation>
    <scope>NUCLEOTIDE SEQUENCE [LARGE SCALE GENOMIC DNA]</scope>
</reference>
<keyword evidence="1" id="KW-1133">Transmembrane helix</keyword>
<proteinExistence type="predicted"/>
<evidence type="ECO:0000313" key="2">
    <source>
        <dbReference type="EMBL" id="PJA15192.1"/>
    </source>
</evidence>
<dbReference type="Proteomes" id="UP000228952">
    <property type="component" value="Unassembled WGS sequence"/>
</dbReference>
<dbReference type="EMBL" id="PFQB01000022">
    <property type="protein sequence ID" value="PJA15192.1"/>
    <property type="molecule type" value="Genomic_DNA"/>
</dbReference>
<keyword evidence="1" id="KW-0472">Membrane</keyword>
<name>A0A2M7W3J9_9BACT</name>
<dbReference type="AlphaFoldDB" id="A0A2M7W3J9"/>
<evidence type="ECO:0000313" key="3">
    <source>
        <dbReference type="Proteomes" id="UP000228952"/>
    </source>
</evidence>
<gene>
    <name evidence="2" type="ORF">COX64_00970</name>
</gene>
<protein>
    <submittedName>
        <fullName evidence="2">Uncharacterized protein</fullName>
    </submittedName>
</protein>
<evidence type="ECO:0000256" key="1">
    <source>
        <dbReference type="SAM" id="Phobius"/>
    </source>
</evidence>
<comment type="caution">
    <text evidence="2">The sequence shown here is derived from an EMBL/GenBank/DDBJ whole genome shotgun (WGS) entry which is preliminary data.</text>
</comment>
<keyword evidence="1" id="KW-0812">Transmembrane</keyword>
<sequence>MKKTILLLIMLMVGFVGGISSVNATSSSIGVSPSQISNNLLVPGAELDTTLTVSRASAVDEVTAKIESFGDGVTSWISFPQGNTVILAKGVQRVEMIVKIKVPTDAKIGKYVGNLRLTLVKEEKGQINIVPGVRVDVNLEVTDAKTESLTVQYVRITDSAFGAPYSLIVKINNTGNIATSPDTLVLTVFDIAEKQLRQLTYTFAEKVEPFQSKEFQVQMPDATPLPLGEYLGTVTIAKGSKTVFTERLTFRVVAALPSISVTSEAKAQKSSNVILAMIVGFVVLLVLGGVAVIFYVFFKRDGQKRTSDT</sequence>
<organism evidence="2 3">
    <name type="scientific">Candidatus Dojkabacteria bacterium CG_4_10_14_0_2_um_filter_Dojkabacteria_WS6_41_15</name>
    <dbReference type="NCBI Taxonomy" id="2014249"/>
    <lineage>
        <taxon>Bacteria</taxon>
        <taxon>Candidatus Dojkabacteria</taxon>
    </lineage>
</organism>
<accession>A0A2M7W3J9</accession>